<evidence type="ECO:0000256" key="5">
    <source>
        <dbReference type="ARBA" id="ARBA00022801"/>
    </source>
</evidence>
<feature type="domain" description="CMP/dCMP-type deaminase" evidence="10">
    <location>
        <begin position="198"/>
        <end position="336"/>
    </location>
</feature>
<dbReference type="AlphaFoldDB" id="A0AAV9VD96"/>
<dbReference type="EC" id="3.5.4.12" evidence="7"/>
<evidence type="ECO:0000256" key="4">
    <source>
        <dbReference type="ARBA" id="ARBA00022727"/>
    </source>
</evidence>
<evidence type="ECO:0000256" key="9">
    <source>
        <dbReference type="ARBA" id="ARBA00071582"/>
    </source>
</evidence>
<dbReference type="PROSITE" id="PS51747">
    <property type="entry name" value="CYT_DCMP_DEAMINASES_2"/>
    <property type="match status" value="1"/>
</dbReference>
<evidence type="ECO:0000313" key="11">
    <source>
        <dbReference type="EMBL" id="KAK6359814.1"/>
    </source>
</evidence>
<dbReference type="FunFam" id="3.40.140.10:FF:000035">
    <property type="entry name" value="dCMP deaminase"/>
    <property type="match status" value="1"/>
</dbReference>
<evidence type="ECO:0000256" key="8">
    <source>
        <dbReference type="ARBA" id="ARBA00041763"/>
    </source>
</evidence>
<evidence type="ECO:0000256" key="2">
    <source>
        <dbReference type="ARBA" id="ARBA00006576"/>
    </source>
</evidence>
<dbReference type="InterPro" id="IPR027417">
    <property type="entry name" value="P-loop_NTPase"/>
</dbReference>
<dbReference type="InterPro" id="IPR016192">
    <property type="entry name" value="APOBEC/CMP_deaminase_Zn-bd"/>
</dbReference>
<dbReference type="InterPro" id="IPR002125">
    <property type="entry name" value="CMP_dCMP_dom"/>
</dbReference>
<keyword evidence="5" id="KW-0378">Hydrolase</keyword>
<dbReference type="EMBL" id="JAVHNQ010000001">
    <property type="protein sequence ID" value="KAK6359814.1"/>
    <property type="molecule type" value="Genomic_DNA"/>
</dbReference>
<keyword evidence="3" id="KW-0479">Metal-binding</keyword>
<sequence>MFIGLCGTICAGKRTVANFLVEKHGFRVLRLAAPSRQLDCSAVASTTIVSRPSCDPQGRDVRAAKEKTEETDLAFKSVDELMEYVTPRWQQRFVTTDIWSEDVLEALLKRPFFLLVGVDAPIIVRWRRYLENCKDHPIPTLEAFVSKADAHMFHPTTGLAPLFVRATVYLLNSSSSLSSLHEQLSAIDLVDETRLRPTWDAYFMQLANLAAQRSNCMKRRVGCVLVREKRVISTGYNGTPRGLTNCNEGGCTRCNGGSAGGSSLSTCLCLHAEENALLEAGRERISKGSILYCDTCPCLTCSVKIAQVGISEVVYSQAYSMDNKTAEVLSAGGVHLRQFSPPREGIVYCNDVE</sequence>
<evidence type="ECO:0000256" key="3">
    <source>
        <dbReference type="ARBA" id="ARBA00022723"/>
    </source>
</evidence>
<dbReference type="GO" id="GO:0005737">
    <property type="term" value="C:cytoplasm"/>
    <property type="evidence" value="ECO:0007669"/>
    <property type="project" value="TreeGrafter"/>
</dbReference>
<proteinExistence type="inferred from homology"/>
<reference evidence="11 12" key="1">
    <citation type="submission" date="2019-10" db="EMBL/GenBank/DDBJ databases">
        <authorList>
            <person name="Palmer J.M."/>
        </authorList>
    </citation>
    <scope>NUCLEOTIDE SEQUENCE [LARGE SCALE GENOMIC DNA]</scope>
    <source>
        <strain evidence="11 12">TWF696</strain>
    </source>
</reference>
<comment type="caution">
    <text evidence="11">The sequence shown here is derived from an EMBL/GenBank/DDBJ whole genome shotgun (WGS) entry which is preliminary data.</text>
</comment>
<dbReference type="InterPro" id="IPR035105">
    <property type="entry name" value="Deoxycytidylate_deaminase_dom"/>
</dbReference>
<keyword evidence="6" id="KW-0862">Zinc</keyword>
<dbReference type="PANTHER" id="PTHR11086">
    <property type="entry name" value="DEOXYCYTIDYLATE DEAMINASE-RELATED"/>
    <property type="match status" value="1"/>
</dbReference>
<keyword evidence="4" id="KW-0545">Nucleotide biosynthesis</keyword>
<evidence type="ECO:0000256" key="7">
    <source>
        <dbReference type="ARBA" id="ARBA00038938"/>
    </source>
</evidence>
<dbReference type="PANTHER" id="PTHR11086:SF18">
    <property type="entry name" value="DEOXYCYTIDYLATE DEAMINASE"/>
    <property type="match status" value="1"/>
</dbReference>
<dbReference type="Proteomes" id="UP001375240">
    <property type="component" value="Unassembled WGS sequence"/>
</dbReference>
<evidence type="ECO:0000259" key="10">
    <source>
        <dbReference type="PROSITE" id="PS51747"/>
    </source>
</evidence>
<comment type="cofactor">
    <cofactor evidence="1">
        <name>Zn(2+)</name>
        <dbReference type="ChEBI" id="CHEBI:29105"/>
    </cofactor>
</comment>
<accession>A0AAV9VD96</accession>
<evidence type="ECO:0000256" key="6">
    <source>
        <dbReference type="ARBA" id="ARBA00022833"/>
    </source>
</evidence>
<evidence type="ECO:0000313" key="12">
    <source>
        <dbReference type="Proteomes" id="UP001375240"/>
    </source>
</evidence>
<dbReference type="GO" id="GO:0004132">
    <property type="term" value="F:dCMP deaminase activity"/>
    <property type="evidence" value="ECO:0007669"/>
    <property type="project" value="UniProtKB-EC"/>
</dbReference>
<dbReference type="Gene3D" id="3.40.140.10">
    <property type="entry name" value="Cytidine Deaminase, domain 2"/>
    <property type="match status" value="1"/>
</dbReference>
<dbReference type="SUPFAM" id="SSF53927">
    <property type="entry name" value="Cytidine deaminase-like"/>
    <property type="match status" value="1"/>
</dbReference>
<dbReference type="GO" id="GO:0008270">
    <property type="term" value="F:zinc ion binding"/>
    <property type="evidence" value="ECO:0007669"/>
    <property type="project" value="InterPro"/>
</dbReference>
<organism evidence="11 12">
    <name type="scientific">Orbilia brochopaga</name>
    <dbReference type="NCBI Taxonomy" id="3140254"/>
    <lineage>
        <taxon>Eukaryota</taxon>
        <taxon>Fungi</taxon>
        <taxon>Dikarya</taxon>
        <taxon>Ascomycota</taxon>
        <taxon>Pezizomycotina</taxon>
        <taxon>Orbiliomycetes</taxon>
        <taxon>Orbiliales</taxon>
        <taxon>Orbiliaceae</taxon>
        <taxon>Orbilia</taxon>
    </lineage>
</organism>
<dbReference type="SUPFAM" id="SSF52540">
    <property type="entry name" value="P-loop containing nucleoside triphosphate hydrolases"/>
    <property type="match status" value="1"/>
</dbReference>
<keyword evidence="12" id="KW-1185">Reference proteome</keyword>
<evidence type="ECO:0000256" key="1">
    <source>
        <dbReference type="ARBA" id="ARBA00001947"/>
    </source>
</evidence>
<dbReference type="Pfam" id="PF00383">
    <property type="entry name" value="dCMP_cyt_deam_1"/>
    <property type="match status" value="1"/>
</dbReference>
<gene>
    <name evidence="11" type="primary">DCD1_1</name>
    <name evidence="11" type="ORF">TWF696_000951</name>
</gene>
<dbReference type="InterPro" id="IPR015517">
    <property type="entry name" value="dCMP_deaminase-rel"/>
</dbReference>
<comment type="similarity">
    <text evidence="2">Belongs to the cytidine and deoxycytidylate deaminase family.</text>
</comment>
<dbReference type="Gene3D" id="3.40.50.300">
    <property type="entry name" value="P-loop containing nucleotide triphosphate hydrolases"/>
    <property type="match status" value="1"/>
</dbReference>
<protein>
    <recommendedName>
        <fullName evidence="9">Deoxycytidylate deaminase</fullName>
        <ecNumber evidence="7">3.5.4.12</ecNumber>
    </recommendedName>
    <alternativeName>
        <fullName evidence="8">dCMP deaminase</fullName>
    </alternativeName>
</protein>
<dbReference type="InterPro" id="IPR016193">
    <property type="entry name" value="Cytidine_deaminase-like"/>
</dbReference>
<dbReference type="GO" id="GO:0009165">
    <property type="term" value="P:nucleotide biosynthetic process"/>
    <property type="evidence" value="ECO:0007669"/>
    <property type="project" value="UniProtKB-KW"/>
</dbReference>
<dbReference type="CDD" id="cd01286">
    <property type="entry name" value="deoxycytidylate_deaminase"/>
    <property type="match status" value="1"/>
</dbReference>
<name>A0AAV9VD96_9PEZI</name>
<dbReference type="PROSITE" id="PS00903">
    <property type="entry name" value="CYT_DCMP_DEAMINASES_1"/>
    <property type="match status" value="1"/>
</dbReference>